<evidence type="ECO:0000256" key="11">
    <source>
        <dbReference type="ARBA" id="ARBA00023180"/>
    </source>
</evidence>
<evidence type="ECO:0000256" key="4">
    <source>
        <dbReference type="ARBA" id="ARBA00022606"/>
    </source>
</evidence>
<keyword evidence="4" id="KW-0716">Sensory transduction</keyword>
<dbReference type="GO" id="GO:0005886">
    <property type="term" value="C:plasma membrane"/>
    <property type="evidence" value="ECO:0007669"/>
    <property type="project" value="UniProtKB-SubCell"/>
</dbReference>
<proteinExistence type="inferred from homology"/>
<dbReference type="EnsemblMetazoa" id="GAUT008732-RA">
    <property type="protein sequence ID" value="GAUT008732-PA"/>
    <property type="gene ID" value="GAUT008732"/>
</dbReference>
<dbReference type="STRING" id="7395.A0A1A9ULV3"/>
<keyword evidence="5 13" id="KW-0812">Transmembrane</keyword>
<dbReference type="VEuPathDB" id="VectorBase:GAUT008732"/>
<keyword evidence="8 13" id="KW-0472">Membrane</keyword>
<dbReference type="PRINTS" id="PR01609">
    <property type="entry name" value="CD36FAMILY"/>
</dbReference>
<keyword evidence="11" id="KW-0325">Glycoprotein</keyword>
<sequence>MYNKLLHWSLVLGIVGILLSALGAYCGWFYFPTMIHQKVEENVIITDGSEQYKRFVQLPQPLSFKVYVFNVTNSHKIQLGAIPIVKEIGPYIYKQFRTKRVQHFSRDGSKITYVQDQLYIFDEEASAPLRESDNIVVLNMHMNAFLQVFEKEITDILQGFANRINHRLNRTPGVRVLKRLMDRIRGKRKSVLEISENDPSLAILLVHLNANLKGIFNDPKSMFVSTTIKNYLFDGVRFCVNPQGLAKAICNQIKESGSKTLRELKDGSLAFSFFHHKNGSGQELFEVHTGKGDAMKVMQIQKLDDSHNLQIWLNASENNEASMCNQINGTDASMFPPFRQPGDNMYIFSTDICRSVQLFNQHTIEYKGIPGYRYSIGENFVNDIGPEHDNDCFCVDKLTNVIKRKNGCLYAGALDLTTCLGKSSIMKSILR</sequence>
<dbReference type="Pfam" id="PF01130">
    <property type="entry name" value="CD36"/>
    <property type="match status" value="1"/>
</dbReference>
<keyword evidence="6" id="KW-0552">Olfaction</keyword>
<comment type="subcellular location">
    <subcellularLocation>
        <location evidence="1">Cell membrane</location>
    </subcellularLocation>
</comment>
<dbReference type="Proteomes" id="UP000078200">
    <property type="component" value="Unassembled WGS sequence"/>
</dbReference>
<protein>
    <recommendedName>
        <fullName evidence="12">Sensory neuron membrane protein 2</fullName>
    </recommendedName>
</protein>
<evidence type="ECO:0000256" key="5">
    <source>
        <dbReference type="ARBA" id="ARBA00022692"/>
    </source>
</evidence>
<evidence type="ECO:0000256" key="2">
    <source>
        <dbReference type="ARBA" id="ARBA00010532"/>
    </source>
</evidence>
<evidence type="ECO:0000256" key="8">
    <source>
        <dbReference type="ARBA" id="ARBA00023136"/>
    </source>
</evidence>
<evidence type="ECO:0000256" key="13">
    <source>
        <dbReference type="SAM" id="Phobius"/>
    </source>
</evidence>
<dbReference type="GO" id="GO:0007608">
    <property type="term" value="P:sensory perception of smell"/>
    <property type="evidence" value="ECO:0007669"/>
    <property type="project" value="UniProtKB-KW"/>
</dbReference>
<evidence type="ECO:0000256" key="12">
    <source>
        <dbReference type="ARBA" id="ARBA00040645"/>
    </source>
</evidence>
<name>A0A1A9ULV3_GLOAU</name>
<evidence type="ECO:0000256" key="6">
    <source>
        <dbReference type="ARBA" id="ARBA00022725"/>
    </source>
</evidence>
<evidence type="ECO:0000313" key="14">
    <source>
        <dbReference type="EnsemblMetazoa" id="GAUT008732-PA"/>
    </source>
</evidence>
<dbReference type="PANTHER" id="PTHR11923:SF109">
    <property type="entry name" value="SENSORY NEURON MEMBRANE PROTEIN 2"/>
    <property type="match status" value="1"/>
</dbReference>
<keyword evidence="9" id="KW-1015">Disulfide bond</keyword>
<dbReference type="GO" id="GO:0005737">
    <property type="term" value="C:cytoplasm"/>
    <property type="evidence" value="ECO:0007669"/>
    <property type="project" value="TreeGrafter"/>
</dbReference>
<dbReference type="PANTHER" id="PTHR11923">
    <property type="entry name" value="SCAVENGER RECEPTOR CLASS B TYPE-1 SR-B1"/>
    <property type="match status" value="1"/>
</dbReference>
<evidence type="ECO:0000256" key="10">
    <source>
        <dbReference type="ARBA" id="ARBA00023170"/>
    </source>
</evidence>
<dbReference type="AlphaFoldDB" id="A0A1A9ULV3"/>
<evidence type="ECO:0000256" key="7">
    <source>
        <dbReference type="ARBA" id="ARBA00022989"/>
    </source>
</evidence>
<keyword evidence="7 13" id="KW-1133">Transmembrane helix</keyword>
<feature type="transmembrane region" description="Helical" evidence="13">
    <location>
        <begin position="6"/>
        <end position="31"/>
    </location>
</feature>
<evidence type="ECO:0000256" key="1">
    <source>
        <dbReference type="ARBA" id="ARBA00004236"/>
    </source>
</evidence>
<evidence type="ECO:0000256" key="3">
    <source>
        <dbReference type="ARBA" id="ARBA00022475"/>
    </source>
</evidence>
<dbReference type="GO" id="GO:0005044">
    <property type="term" value="F:scavenger receptor activity"/>
    <property type="evidence" value="ECO:0007669"/>
    <property type="project" value="TreeGrafter"/>
</dbReference>
<reference evidence="14" key="1">
    <citation type="submission" date="2020-05" db="UniProtKB">
        <authorList>
            <consortium name="EnsemblMetazoa"/>
        </authorList>
    </citation>
    <scope>IDENTIFICATION</scope>
    <source>
        <strain evidence="14">TTRI</strain>
    </source>
</reference>
<keyword evidence="15" id="KW-1185">Reference proteome</keyword>
<keyword evidence="10" id="KW-0675">Receptor</keyword>
<organism evidence="14 15">
    <name type="scientific">Glossina austeni</name>
    <name type="common">Savannah tsetse fly</name>
    <dbReference type="NCBI Taxonomy" id="7395"/>
    <lineage>
        <taxon>Eukaryota</taxon>
        <taxon>Metazoa</taxon>
        <taxon>Ecdysozoa</taxon>
        <taxon>Arthropoda</taxon>
        <taxon>Hexapoda</taxon>
        <taxon>Insecta</taxon>
        <taxon>Pterygota</taxon>
        <taxon>Neoptera</taxon>
        <taxon>Endopterygota</taxon>
        <taxon>Diptera</taxon>
        <taxon>Brachycera</taxon>
        <taxon>Muscomorpha</taxon>
        <taxon>Hippoboscoidea</taxon>
        <taxon>Glossinidae</taxon>
        <taxon>Glossina</taxon>
    </lineage>
</organism>
<comment type="similarity">
    <text evidence="2">Belongs to the CD36 family.</text>
</comment>
<evidence type="ECO:0000256" key="9">
    <source>
        <dbReference type="ARBA" id="ARBA00023157"/>
    </source>
</evidence>
<keyword evidence="3" id="KW-1003">Cell membrane</keyword>
<accession>A0A1A9ULV3</accession>
<dbReference type="InterPro" id="IPR002159">
    <property type="entry name" value="CD36_fam"/>
</dbReference>
<evidence type="ECO:0000313" key="15">
    <source>
        <dbReference type="Proteomes" id="UP000078200"/>
    </source>
</evidence>